<accession>A0A9K3LIE7</accession>
<dbReference type="EMBL" id="JAGRRH010000013">
    <property type="protein sequence ID" value="KAG7361536.1"/>
    <property type="molecule type" value="Genomic_DNA"/>
</dbReference>
<protein>
    <submittedName>
        <fullName evidence="3">Uncharacterized protein</fullName>
    </submittedName>
</protein>
<reference evidence="3" key="1">
    <citation type="journal article" date="2021" name="Sci. Rep.">
        <title>Diploid genomic architecture of Nitzschia inconspicua, an elite biomass production diatom.</title>
        <authorList>
            <person name="Oliver A."/>
            <person name="Podell S."/>
            <person name="Pinowska A."/>
            <person name="Traller J.C."/>
            <person name="Smith S.R."/>
            <person name="McClure R."/>
            <person name="Beliaev A."/>
            <person name="Bohutskyi P."/>
            <person name="Hill E.A."/>
            <person name="Rabines A."/>
            <person name="Zheng H."/>
            <person name="Allen L.Z."/>
            <person name="Kuo A."/>
            <person name="Grigoriev I.V."/>
            <person name="Allen A.E."/>
            <person name="Hazlebeck D."/>
            <person name="Allen E.E."/>
        </authorList>
    </citation>
    <scope>NUCLEOTIDE SEQUENCE</scope>
    <source>
        <strain evidence="3">Hildebrandi</strain>
    </source>
</reference>
<dbReference type="Proteomes" id="UP000693970">
    <property type="component" value="Unassembled WGS sequence"/>
</dbReference>
<feature type="transmembrane region" description="Helical" evidence="1">
    <location>
        <begin position="597"/>
        <end position="621"/>
    </location>
</feature>
<keyword evidence="1" id="KW-0812">Transmembrane</keyword>
<evidence type="ECO:0000313" key="4">
    <source>
        <dbReference type="Proteomes" id="UP000693970"/>
    </source>
</evidence>
<reference evidence="3" key="2">
    <citation type="submission" date="2021-04" db="EMBL/GenBank/DDBJ databases">
        <authorList>
            <person name="Podell S."/>
        </authorList>
    </citation>
    <scope>NUCLEOTIDE SEQUENCE</scope>
    <source>
        <strain evidence="3">Hildebrandi</strain>
    </source>
</reference>
<comment type="caution">
    <text evidence="3">The sequence shown here is derived from an EMBL/GenBank/DDBJ whole genome shotgun (WGS) entry which is preliminary data.</text>
</comment>
<keyword evidence="1" id="KW-0472">Membrane</keyword>
<evidence type="ECO:0000313" key="3">
    <source>
        <dbReference type="EMBL" id="KAG7361536.1"/>
    </source>
</evidence>
<dbReference type="AlphaFoldDB" id="A0A9K3LIE7"/>
<gene>
    <name evidence="3" type="ORF">IV203_036637</name>
</gene>
<feature type="signal peptide" evidence="2">
    <location>
        <begin position="1"/>
        <end position="22"/>
    </location>
</feature>
<keyword evidence="1" id="KW-1133">Transmembrane helix</keyword>
<evidence type="ECO:0000256" key="2">
    <source>
        <dbReference type="SAM" id="SignalP"/>
    </source>
</evidence>
<keyword evidence="2" id="KW-0732">Signal</keyword>
<name>A0A9K3LIE7_9STRA</name>
<keyword evidence="4" id="KW-1185">Reference proteome</keyword>
<dbReference type="OrthoDB" id="40949at2759"/>
<proteinExistence type="predicted"/>
<sequence length="694" mass="77162">MKIFITTTLALLSSLSFPLSSGGSSLPSSSTKLAVVRPFSTHDSSKLLSSFDVWREFPPCSGEPSYTADLVLAFSQSLANSNVATEAMTNVGAMFDETQGFGRCFQRVLGFGCNIEASLDVYNPSRSNDMWVNGPNRAFERTFRAMQAGGYEYFFQMEIDSVPIQSFWLDTLFQESHDFAILGSRYRGYKWDSFYGELPRSLRTHINGNAVYNTSHVVLERLVTALEAEANTAGKTVPYDLRIAQILEEATTGRQASFDVPSDLPLPSSYSRLFSDLDLDLNQTVRETKLIGNYAVTNMVSAYLDSEIIVHGAKMHESWNETVMGNISLVVSDWSPSNIHFILETLKTSSHPFNEVIVMVPDDSTFDWTEKDVPTPIRFIPRGKSISSMDLCNAPIKTFWMMKTSSFFQLRQKVPLLTHNGKPVVTFSYPSKETCYDFKSCIDDMKRAKFVTPSANRIFDDADMVYDQRSLSKFCSYIKKFHESPSATEYIAFLETITKIEKIYHLSERRVEGLHSPFLQISESLLPAILTERRLQASNSSVQASNSTSACTGYATGNGCASSGCEWVEHTSSCRSIPNAISTQQQNVSRSSTRPKYITALMSISIAGAGVALIVLMHVAYKRRFSGTTSGSLEPCDGSRDRQISAGGEHSDIGSSFMLASDFDNSKNDESMLEIDLNDGQFEETSNGVEFVRN</sequence>
<organism evidence="3 4">
    <name type="scientific">Nitzschia inconspicua</name>
    <dbReference type="NCBI Taxonomy" id="303405"/>
    <lineage>
        <taxon>Eukaryota</taxon>
        <taxon>Sar</taxon>
        <taxon>Stramenopiles</taxon>
        <taxon>Ochrophyta</taxon>
        <taxon>Bacillariophyta</taxon>
        <taxon>Bacillariophyceae</taxon>
        <taxon>Bacillariophycidae</taxon>
        <taxon>Bacillariales</taxon>
        <taxon>Bacillariaceae</taxon>
        <taxon>Nitzschia</taxon>
    </lineage>
</organism>
<evidence type="ECO:0000256" key="1">
    <source>
        <dbReference type="SAM" id="Phobius"/>
    </source>
</evidence>
<feature type="chain" id="PRO_5039949251" evidence="2">
    <location>
        <begin position="23"/>
        <end position="694"/>
    </location>
</feature>